<keyword evidence="2" id="KW-0812">Transmembrane</keyword>
<feature type="region of interest" description="Disordered" evidence="1">
    <location>
        <begin position="245"/>
        <end position="273"/>
    </location>
</feature>
<gene>
    <name evidence="3" type="ORF">BASA50_000868</name>
</gene>
<proteinExistence type="predicted"/>
<accession>A0ABQ8ESJ6</accession>
<evidence type="ECO:0000256" key="2">
    <source>
        <dbReference type="SAM" id="Phobius"/>
    </source>
</evidence>
<evidence type="ECO:0000256" key="1">
    <source>
        <dbReference type="SAM" id="MobiDB-lite"/>
    </source>
</evidence>
<comment type="caution">
    <text evidence="3">The sequence shown here is derived from an EMBL/GenBank/DDBJ whole genome shotgun (WGS) entry which is preliminary data.</text>
</comment>
<evidence type="ECO:0000313" key="3">
    <source>
        <dbReference type="EMBL" id="KAH6585924.1"/>
    </source>
</evidence>
<sequence length="472" mass="50826">MPPLLGEDLLSTYAEQNVDLLRRFHHQLPIHEESGSSLDLPNTPRDAQAGPSSIDVGNKAVTTSPKQDIDPAPILAAWSPENMTSALPTMTERWVRTAPSATLTSPVDTRTLAHPQQTTMVASIVMATLLDYGSQATLAPTPLANSNVASASMSKNVKLIVIIGTLASISCAIVLAILVIYLVIWPLCCGKSGRTAPPSTSNAKSAVDESYDKEGVYCPETRLSSQQTRSQDTIALKEHTLNCKKERQLPTGPELRSTRVRASEQTLEENSSRQDPILLKSVLHNPISQTRTAFYDATENIPANQSSDEGLDFVSYSINETMDASAYSMRTIPIDTGTVQPQHAYTAYPIENVVHINDDNEDDDASMSVLLTPPAPSVSDLHIHEDGFGTKYSQRIQALNTAGGPSHIGTTYSTRESGGGGGWTASSPVSMPPHPLKMLPTAAPSLSFLDISSVSLSVDTDETMSRFLLKRS</sequence>
<dbReference type="EMBL" id="JAFCIX010000577">
    <property type="protein sequence ID" value="KAH6585924.1"/>
    <property type="molecule type" value="Genomic_DNA"/>
</dbReference>
<protein>
    <submittedName>
        <fullName evidence="3">Uncharacterized protein</fullName>
    </submittedName>
</protein>
<keyword evidence="2" id="KW-1133">Transmembrane helix</keyword>
<organism evidence="3 4">
    <name type="scientific">Batrachochytrium salamandrivorans</name>
    <dbReference type="NCBI Taxonomy" id="1357716"/>
    <lineage>
        <taxon>Eukaryota</taxon>
        <taxon>Fungi</taxon>
        <taxon>Fungi incertae sedis</taxon>
        <taxon>Chytridiomycota</taxon>
        <taxon>Chytridiomycota incertae sedis</taxon>
        <taxon>Chytridiomycetes</taxon>
        <taxon>Rhizophydiales</taxon>
        <taxon>Rhizophydiales incertae sedis</taxon>
        <taxon>Batrachochytrium</taxon>
    </lineage>
</organism>
<keyword evidence="4" id="KW-1185">Reference proteome</keyword>
<evidence type="ECO:0000313" key="4">
    <source>
        <dbReference type="Proteomes" id="UP001648503"/>
    </source>
</evidence>
<name>A0ABQ8ESJ6_9FUNG</name>
<feature type="transmembrane region" description="Helical" evidence="2">
    <location>
        <begin position="159"/>
        <end position="185"/>
    </location>
</feature>
<reference evidence="3 4" key="1">
    <citation type="submission" date="2021-02" db="EMBL/GenBank/DDBJ databases">
        <title>Variation within the Batrachochytrium salamandrivorans European outbreak.</title>
        <authorList>
            <person name="Kelly M."/>
            <person name="Pasmans F."/>
            <person name="Shea T.P."/>
            <person name="Munoz J.F."/>
            <person name="Carranza S."/>
            <person name="Cuomo C.A."/>
            <person name="Martel A."/>
        </authorList>
    </citation>
    <scope>NUCLEOTIDE SEQUENCE [LARGE SCALE GENOMIC DNA]</scope>
    <source>
        <strain evidence="3 4">AMFP18/2</strain>
    </source>
</reference>
<feature type="region of interest" description="Disordered" evidence="1">
    <location>
        <begin position="32"/>
        <end position="55"/>
    </location>
</feature>
<feature type="region of interest" description="Disordered" evidence="1">
    <location>
        <begin position="403"/>
        <end position="429"/>
    </location>
</feature>
<keyword evidence="2" id="KW-0472">Membrane</keyword>
<dbReference type="Proteomes" id="UP001648503">
    <property type="component" value="Unassembled WGS sequence"/>
</dbReference>